<accession>A0ABP0SDV7</accession>
<dbReference type="Proteomes" id="UP001642464">
    <property type="component" value="Unassembled WGS sequence"/>
</dbReference>
<keyword evidence="2" id="KW-1185">Reference proteome</keyword>
<comment type="caution">
    <text evidence="1">The sequence shown here is derived from an EMBL/GenBank/DDBJ whole genome shotgun (WGS) entry which is preliminary data.</text>
</comment>
<gene>
    <name evidence="1" type="ORF">SCF082_LOCUS51284</name>
</gene>
<reference evidence="1 2" key="1">
    <citation type="submission" date="2024-02" db="EMBL/GenBank/DDBJ databases">
        <authorList>
            <person name="Chen Y."/>
            <person name="Shah S."/>
            <person name="Dougan E. K."/>
            <person name="Thang M."/>
            <person name="Chan C."/>
        </authorList>
    </citation>
    <scope>NUCLEOTIDE SEQUENCE [LARGE SCALE GENOMIC DNA]</scope>
</reference>
<organism evidence="1 2">
    <name type="scientific">Durusdinium trenchii</name>
    <dbReference type="NCBI Taxonomy" id="1381693"/>
    <lineage>
        <taxon>Eukaryota</taxon>
        <taxon>Sar</taxon>
        <taxon>Alveolata</taxon>
        <taxon>Dinophyceae</taxon>
        <taxon>Suessiales</taxon>
        <taxon>Symbiodiniaceae</taxon>
        <taxon>Durusdinium</taxon>
    </lineage>
</organism>
<dbReference type="EMBL" id="CAXAMM010043528">
    <property type="protein sequence ID" value="CAK9110420.1"/>
    <property type="molecule type" value="Genomic_DNA"/>
</dbReference>
<evidence type="ECO:0000313" key="2">
    <source>
        <dbReference type="Proteomes" id="UP001642464"/>
    </source>
</evidence>
<name>A0ABP0SDV7_9DINO</name>
<proteinExistence type="predicted"/>
<protein>
    <submittedName>
        <fullName evidence="1">Uncharacterized protein</fullName>
    </submittedName>
</protein>
<evidence type="ECO:0000313" key="1">
    <source>
        <dbReference type="EMBL" id="CAK9110420.1"/>
    </source>
</evidence>
<sequence length="442" mass="48173">MKKDFPRDSDAKKAALAYYKKVKSLLVKFDASKGKARRQFAMDLGASTISASGTVAKQRQQFLESMASKFVKDVEKAILSEVDFSGALHGKSSVELDQGQIGHFIANFDTGDEIISKKFGNVMAVNEWLLSMARSYKSGSLSKSIRQVERSVASGVKLDKATLKLADTQTLSLEEAVSTLQSTSALPKDIAECQDVTASFLETAKDPQVDLPGSSICVHKGSYNTFATTTAANPNISAILLGKNAWNDKFHVTQMVLSAATPTDMLQHEKIIARCEVQRLKPCGLILVGEAGQLHEENNVKSTLEPFKPGHPTPILISIDFSQKATGIYFASQLNAETGTVQRVSLSWATQPRAEGSQRLSYNICHLSELGVSHYDKAAEKIALAVVKQVQTKMSSDVDASAKHGPLVLFRKVNTVGGTPFWQMMISPNMTRSQDQLKQQLL</sequence>